<evidence type="ECO:0000313" key="7">
    <source>
        <dbReference type="EMBL" id="KAJ8919907.1"/>
    </source>
</evidence>
<evidence type="ECO:0000256" key="1">
    <source>
        <dbReference type="ARBA" id="ARBA00005964"/>
    </source>
</evidence>
<evidence type="ECO:0000256" key="4">
    <source>
        <dbReference type="ARBA" id="ARBA00023157"/>
    </source>
</evidence>
<evidence type="ECO:0000313" key="8">
    <source>
        <dbReference type="Proteomes" id="UP001159042"/>
    </source>
</evidence>
<sequence length="1595" mass="177429">MRLFIPVVFNEAGQGTVNLGQVPNSFGDIDFTRATTLADVIVNVPNGAIRGLEKSTLRNRTFYAFFQIPYAKPPVGSLRFKDPQPAQAWTGVLNATRERTICHQVSSNSETENEDCLYLNVYTPVKLGRNTSSSLPVMFYIHGGGFINGYSTYIVAGPQHLIDNDVVVVTIHYRLGPFGFLSTQDSVLQGNYGLKDQRLALHWVQDNIRHFGGDPDRVSIFGQSSGAVSVGYHVTSSSSKGLFGGAIQLSGSVLSPHGYQRNAKQMAYKLAQFIDPGFSNETDSEGLLRFLQNATAKQIDAATEKFTQQPGSLILNEGSWFAPVIENCGSPDAFVTTRMYEAVENGGVAVPLMLGVTSEEAVSQAADLDGFKRTVAQHDDNPAFLVQSDMHITDAINKTAVGKAIREIYTEGLLQDNLGMAVRYCSDAYVNKAVIRQAELQSTYGDVYLYQFSYHGALGGNKVQVEGAERVSHSEDLRYLWVFNDSADISSIESKDLRTVDRYVKLFTNFAKTRNPTPEEDKVLGNVQWPKVDKQNFYYLDIGEDVTVKTGLKKSTYGKWVQFSADLDIIVDIKNGPVQGRLDVTYNKKEFYSFLQIPYAKPPVGKLRFMEPEPVEDWVDVLDATVNDAQCYQFGLPDAENQTEDCLYVNVFTPVLADSNASLPVMFYIHGGAFLNGNPLSQFYGPHYFMEQDVVVVLVAYRLGPFGFLSTGDEVVPGNMGLKDQVLALKWVQENIATFGGDPSKVTLFGLSAGGASATLQMLSEQSKGLFRGVISESGSALCPWAYQRGAKQVAYDMATFLDPDFSKDASSEELVELLQSVTPEELLNSTITFPWAIGRDQLVQGFEFAPVVEPESESAFLTGRQYDLIEDGSISTVPLMIGYMSEEQISRAGDEDGFLWLRQQYDETPAALVTDDMHIINESTKALVGEEVKKIYTDTTFEEDIAAAVHYFSDVSFSIPIIHHAKLQSSSSDVYLYQFSYHGDEATWNNISVEGCGSVMHGEDSEYLWCYNNNDNIEEWGTEADILTTKRYVKLFTNFAKFLNPTPEESELFENIIWPAVTPDGDFQYLDIDAELEVKTDPKGEVYPKWVQLYEKRAEPEPVEDWVDVLDATVNDAQCYQFAMPDAENQTEDCLYVNVFTPVLADSSASLPVMFYIHGGGFLNGNPHFQQFGPHYFMEQDVVVVLVAYRLGPFGFLSTGDKVVPGNMGLKDQVLALKWVQENIATFGGDPSKVTLFGLSAGGASVTLQMLSEQSKGLFRGVIAESGSALCPWAYQRGAKQVAYDMAMFLDPDFSKDASSEELVELLQSVTPEELMNSTNTFPRAVGRDQLVQGFEFAPVVEAESESAFLTARQYDLIEDGSISTVPLMIGYMSEEQILRAGDEDGFLWLRQQYDATPAALVTDDMHIINESTKALVGEEVKKIYTDTTFEEDIAAAVHYFSDVSFSIPIIHHAKLQSSSSDVYLYQFSYHGDQVTWNNVTVEGCGRVVHGEDSGYLWGYYNNGNIEEWGTEADILATKRYVKLFTNFAKFLNPTPEESELFENIIWPAVTPDGDFQYLDIDAELEVKTDPKGEVYPKWVQLYEKRAVKPYDTF</sequence>
<protein>
    <recommendedName>
        <fullName evidence="6">Carboxylesterase type B domain-containing protein</fullName>
    </recommendedName>
</protein>
<feature type="domain" description="Carboxylesterase type B" evidence="6">
    <location>
        <begin position="1099"/>
        <end position="1575"/>
    </location>
</feature>
<keyword evidence="3" id="KW-0378">Hydrolase</keyword>
<dbReference type="SUPFAM" id="SSF53474">
    <property type="entry name" value="alpha/beta-Hydrolases"/>
    <property type="match status" value="3"/>
</dbReference>
<dbReference type="InterPro" id="IPR019826">
    <property type="entry name" value="Carboxylesterase_B_AS"/>
</dbReference>
<dbReference type="InterPro" id="IPR002018">
    <property type="entry name" value="CarbesteraseB"/>
</dbReference>
<dbReference type="PROSITE" id="PS00941">
    <property type="entry name" value="CARBOXYLESTERASE_B_2"/>
    <property type="match status" value="3"/>
</dbReference>
<dbReference type="PROSITE" id="PS00122">
    <property type="entry name" value="CARBOXYLESTERASE_B_1"/>
    <property type="match status" value="3"/>
</dbReference>
<gene>
    <name evidence="7" type="ORF">NQ315_006436</name>
</gene>
<dbReference type="EMBL" id="JANEYG010000016">
    <property type="protein sequence ID" value="KAJ8919907.1"/>
    <property type="molecule type" value="Genomic_DNA"/>
</dbReference>
<organism evidence="7 8">
    <name type="scientific">Exocentrus adspersus</name>
    <dbReference type="NCBI Taxonomy" id="1586481"/>
    <lineage>
        <taxon>Eukaryota</taxon>
        <taxon>Metazoa</taxon>
        <taxon>Ecdysozoa</taxon>
        <taxon>Arthropoda</taxon>
        <taxon>Hexapoda</taxon>
        <taxon>Insecta</taxon>
        <taxon>Pterygota</taxon>
        <taxon>Neoptera</taxon>
        <taxon>Endopterygota</taxon>
        <taxon>Coleoptera</taxon>
        <taxon>Polyphaga</taxon>
        <taxon>Cucujiformia</taxon>
        <taxon>Chrysomeloidea</taxon>
        <taxon>Cerambycidae</taxon>
        <taxon>Lamiinae</taxon>
        <taxon>Acanthocinini</taxon>
        <taxon>Exocentrus</taxon>
    </lineage>
</organism>
<dbReference type="Pfam" id="PF00135">
    <property type="entry name" value="COesterase"/>
    <property type="match status" value="3"/>
</dbReference>
<dbReference type="PANTHER" id="PTHR43142:SF1">
    <property type="entry name" value="CARBOXYLIC ESTER HYDROLASE"/>
    <property type="match status" value="1"/>
</dbReference>
<keyword evidence="5" id="KW-0325">Glycoprotein</keyword>
<evidence type="ECO:0000259" key="6">
    <source>
        <dbReference type="Pfam" id="PF00135"/>
    </source>
</evidence>
<keyword evidence="4" id="KW-1015">Disulfide bond</keyword>
<accession>A0AAV8VZQ8</accession>
<comment type="caution">
    <text evidence="7">The sequence shown here is derived from an EMBL/GenBank/DDBJ whole genome shotgun (WGS) entry which is preliminary data.</text>
</comment>
<evidence type="ECO:0000256" key="3">
    <source>
        <dbReference type="ARBA" id="ARBA00022801"/>
    </source>
</evidence>
<reference evidence="7 8" key="1">
    <citation type="journal article" date="2023" name="Insect Mol. Biol.">
        <title>Genome sequencing provides insights into the evolution of gene families encoding plant cell wall-degrading enzymes in longhorned beetles.</title>
        <authorList>
            <person name="Shin N.R."/>
            <person name="Okamura Y."/>
            <person name="Kirsch R."/>
            <person name="Pauchet Y."/>
        </authorList>
    </citation>
    <scope>NUCLEOTIDE SEQUENCE [LARGE SCALE GENOMIC DNA]</scope>
    <source>
        <strain evidence="7">EAD_L_NR</strain>
    </source>
</reference>
<dbReference type="PANTHER" id="PTHR43142">
    <property type="entry name" value="CARBOXYLIC ESTER HYDROLASE"/>
    <property type="match status" value="1"/>
</dbReference>
<evidence type="ECO:0000256" key="2">
    <source>
        <dbReference type="ARBA" id="ARBA00022487"/>
    </source>
</evidence>
<keyword evidence="2" id="KW-0719">Serine esterase</keyword>
<dbReference type="Gene3D" id="3.40.50.1820">
    <property type="entry name" value="alpha/beta hydrolase"/>
    <property type="match status" value="3"/>
</dbReference>
<name>A0AAV8VZQ8_9CUCU</name>
<dbReference type="Proteomes" id="UP001159042">
    <property type="component" value="Unassembled WGS sequence"/>
</dbReference>
<evidence type="ECO:0000256" key="5">
    <source>
        <dbReference type="ARBA" id="ARBA00023180"/>
    </source>
</evidence>
<keyword evidence="8" id="KW-1185">Reference proteome</keyword>
<feature type="domain" description="Carboxylesterase type B" evidence="6">
    <location>
        <begin position="569"/>
        <end position="1086"/>
    </location>
</feature>
<dbReference type="GO" id="GO:0052689">
    <property type="term" value="F:carboxylic ester hydrolase activity"/>
    <property type="evidence" value="ECO:0007669"/>
    <property type="project" value="UniProtKB-KW"/>
</dbReference>
<proteinExistence type="inferred from homology"/>
<comment type="similarity">
    <text evidence="1">Belongs to the type-B carboxylesterase/lipase family.</text>
</comment>
<dbReference type="InterPro" id="IPR029058">
    <property type="entry name" value="AB_hydrolase_fold"/>
</dbReference>
<feature type="domain" description="Carboxylesterase type B" evidence="6">
    <location>
        <begin position="40"/>
        <end position="559"/>
    </location>
</feature>
<dbReference type="InterPro" id="IPR019819">
    <property type="entry name" value="Carboxylesterase_B_CS"/>
</dbReference>